<dbReference type="GO" id="GO:0034257">
    <property type="term" value="F:nicotinamide riboside transmembrane transporter activity"/>
    <property type="evidence" value="ECO:0007669"/>
    <property type="project" value="InterPro"/>
</dbReference>
<evidence type="ECO:0000256" key="6">
    <source>
        <dbReference type="ARBA" id="ARBA00022475"/>
    </source>
</evidence>
<evidence type="ECO:0000256" key="10">
    <source>
        <dbReference type="SAM" id="Phobius"/>
    </source>
</evidence>
<dbReference type="Pfam" id="PF04973">
    <property type="entry name" value="NMN_transporter"/>
    <property type="match status" value="1"/>
</dbReference>
<sequence>MTALEIAANAFTALAILLAGRNSVHTWWTGIIGCTLFGLLFAQSRLYADVVLQVFFVATSLLGWWRWIRGAHGAPLPVTHAGIRTLLWIIPVGMAATACYGALLHFYTNAYAPFVDSAVLVFSVIAQLLMMGRRIENWPVWLVVNTIAVPLYFSRELYLTSALYACFWVNAIVSWIWWRKLAARDAREAALAAAELAPAA</sequence>
<keyword evidence="5" id="KW-0813">Transport</keyword>
<dbReference type="Proteomes" id="UP000533905">
    <property type="component" value="Unassembled WGS sequence"/>
</dbReference>
<evidence type="ECO:0000256" key="3">
    <source>
        <dbReference type="ARBA" id="ARBA00006669"/>
    </source>
</evidence>
<evidence type="ECO:0000313" key="11">
    <source>
        <dbReference type="EMBL" id="NNG21478.1"/>
    </source>
</evidence>
<dbReference type="PANTHER" id="PTHR36122:SF2">
    <property type="entry name" value="NICOTINAMIDE RIBOSIDE TRANSPORTER PNUC"/>
    <property type="match status" value="1"/>
</dbReference>
<gene>
    <name evidence="11" type="ORF">HGB41_00470</name>
</gene>
<comment type="caution">
    <text evidence="11">The sequence shown here is derived from an EMBL/GenBank/DDBJ whole genome shotgun (WGS) entry which is preliminary data.</text>
</comment>
<evidence type="ECO:0000313" key="12">
    <source>
        <dbReference type="Proteomes" id="UP000533905"/>
    </source>
</evidence>
<feature type="transmembrane region" description="Helical" evidence="10">
    <location>
        <begin position="161"/>
        <end position="178"/>
    </location>
</feature>
<evidence type="ECO:0000256" key="4">
    <source>
        <dbReference type="ARBA" id="ARBA00017522"/>
    </source>
</evidence>
<evidence type="ECO:0000256" key="1">
    <source>
        <dbReference type="ARBA" id="ARBA00002672"/>
    </source>
</evidence>
<dbReference type="AlphaFoldDB" id="A0A7Y2NXX7"/>
<reference evidence="11 12" key="1">
    <citation type="submission" date="2020-04" db="EMBL/GenBank/DDBJ databases">
        <title>Massilia sp. nov., a cold adapted bacteria isolated from Arctic soil.</title>
        <authorList>
            <person name="Son J."/>
            <person name="Ka J.-O."/>
        </authorList>
    </citation>
    <scope>NUCLEOTIDE SEQUENCE [LARGE SCALE GENOMIC DNA]</scope>
    <source>
        <strain evidence="11 12">ML15P13</strain>
    </source>
</reference>
<feature type="transmembrane region" description="Helical" evidence="10">
    <location>
        <begin position="86"/>
        <end position="104"/>
    </location>
</feature>
<protein>
    <recommendedName>
        <fullName evidence="4">Nicotinamide riboside transporter PnuC</fullName>
    </recommendedName>
</protein>
<keyword evidence="8 10" id="KW-1133">Transmembrane helix</keyword>
<evidence type="ECO:0000256" key="2">
    <source>
        <dbReference type="ARBA" id="ARBA00004651"/>
    </source>
</evidence>
<comment type="function">
    <text evidence="1">Required for nicotinamide riboside transport across the inner membrane.</text>
</comment>
<name>A0A7Y2NXX7_9BURK</name>
<proteinExistence type="inferred from homology"/>
<dbReference type="PANTHER" id="PTHR36122">
    <property type="entry name" value="NICOTINAMIDE RIBOSIDE TRANSPORTER PNUC"/>
    <property type="match status" value="1"/>
</dbReference>
<keyword evidence="7 10" id="KW-0812">Transmembrane</keyword>
<feature type="transmembrane region" description="Helical" evidence="10">
    <location>
        <begin position="46"/>
        <end position="65"/>
    </location>
</feature>
<evidence type="ECO:0000256" key="8">
    <source>
        <dbReference type="ARBA" id="ARBA00022989"/>
    </source>
</evidence>
<keyword evidence="9 10" id="KW-0472">Membrane</keyword>
<evidence type="ECO:0000256" key="5">
    <source>
        <dbReference type="ARBA" id="ARBA00022448"/>
    </source>
</evidence>
<dbReference type="NCBIfam" id="TIGR01528">
    <property type="entry name" value="NMN_trans_PnuC"/>
    <property type="match status" value="1"/>
</dbReference>
<dbReference type="GO" id="GO:0005886">
    <property type="term" value="C:plasma membrane"/>
    <property type="evidence" value="ECO:0007669"/>
    <property type="project" value="UniProtKB-SubCell"/>
</dbReference>
<comment type="subcellular location">
    <subcellularLocation>
        <location evidence="2">Cell membrane</location>
        <topology evidence="2">Multi-pass membrane protein</topology>
    </subcellularLocation>
</comment>
<evidence type="ECO:0000256" key="7">
    <source>
        <dbReference type="ARBA" id="ARBA00022692"/>
    </source>
</evidence>
<keyword evidence="6" id="KW-1003">Cell membrane</keyword>
<dbReference type="InterPro" id="IPR006419">
    <property type="entry name" value="NMN_transpt_PnuC"/>
</dbReference>
<dbReference type="EMBL" id="JABAIV010000001">
    <property type="protein sequence ID" value="NNG21478.1"/>
    <property type="molecule type" value="Genomic_DNA"/>
</dbReference>
<evidence type="ECO:0000256" key="9">
    <source>
        <dbReference type="ARBA" id="ARBA00023136"/>
    </source>
</evidence>
<comment type="similarity">
    <text evidence="3">Belongs to the nicotinamide ribonucleoside (NR) uptake permease (TC 4.B.1) family.</text>
</comment>
<dbReference type="RefSeq" id="WP_171079953.1">
    <property type="nucleotide sequence ID" value="NZ_JABAIV010000001.1"/>
</dbReference>
<feature type="transmembrane region" description="Helical" evidence="10">
    <location>
        <begin position="110"/>
        <end position="131"/>
    </location>
</feature>
<accession>A0A7Y2NXX7</accession>
<organism evidence="11 12">
    <name type="scientific">Telluria aromaticivorans</name>
    <dbReference type="NCBI Taxonomy" id="2725995"/>
    <lineage>
        <taxon>Bacteria</taxon>
        <taxon>Pseudomonadati</taxon>
        <taxon>Pseudomonadota</taxon>
        <taxon>Betaproteobacteria</taxon>
        <taxon>Burkholderiales</taxon>
        <taxon>Oxalobacteraceae</taxon>
        <taxon>Telluria group</taxon>
        <taxon>Telluria</taxon>
    </lineage>
</organism>
<keyword evidence="12" id="KW-1185">Reference proteome</keyword>